<protein>
    <submittedName>
        <fullName evidence="2">Putative secreted protein</fullName>
    </submittedName>
</protein>
<keyword evidence="1" id="KW-0732">Signal</keyword>
<name>A0A2M4DC91_ANODA</name>
<evidence type="ECO:0000256" key="1">
    <source>
        <dbReference type="SAM" id="SignalP"/>
    </source>
</evidence>
<proteinExistence type="predicted"/>
<sequence>MTMLMMLTTITTTAQGCRWLAALLLLDDRATAKAFACPPLFCCTPSSTLSLSLPLSRTLYIQHFLLQYTRQSSGLLIRKHTRRG</sequence>
<dbReference type="EMBL" id="GGFL01011009">
    <property type="protein sequence ID" value="MBW75187.1"/>
    <property type="molecule type" value="Transcribed_RNA"/>
</dbReference>
<dbReference type="AlphaFoldDB" id="A0A2M4DC91"/>
<accession>A0A2M4DC91</accession>
<reference evidence="2" key="1">
    <citation type="submission" date="2018-01" db="EMBL/GenBank/DDBJ databases">
        <title>An insight into the sialome of Amazonian anophelines.</title>
        <authorList>
            <person name="Ribeiro J.M."/>
            <person name="Scarpassa V."/>
            <person name="Calvo E."/>
        </authorList>
    </citation>
    <scope>NUCLEOTIDE SEQUENCE</scope>
</reference>
<feature type="signal peptide" evidence="1">
    <location>
        <begin position="1"/>
        <end position="16"/>
    </location>
</feature>
<feature type="chain" id="PRO_5014882657" evidence="1">
    <location>
        <begin position="17"/>
        <end position="84"/>
    </location>
</feature>
<evidence type="ECO:0000313" key="2">
    <source>
        <dbReference type="EMBL" id="MBW75187.1"/>
    </source>
</evidence>
<organism evidence="2">
    <name type="scientific">Anopheles darlingi</name>
    <name type="common">Mosquito</name>
    <dbReference type="NCBI Taxonomy" id="43151"/>
    <lineage>
        <taxon>Eukaryota</taxon>
        <taxon>Metazoa</taxon>
        <taxon>Ecdysozoa</taxon>
        <taxon>Arthropoda</taxon>
        <taxon>Hexapoda</taxon>
        <taxon>Insecta</taxon>
        <taxon>Pterygota</taxon>
        <taxon>Neoptera</taxon>
        <taxon>Endopterygota</taxon>
        <taxon>Diptera</taxon>
        <taxon>Nematocera</taxon>
        <taxon>Culicoidea</taxon>
        <taxon>Culicidae</taxon>
        <taxon>Anophelinae</taxon>
        <taxon>Anopheles</taxon>
    </lineage>
</organism>